<reference evidence="7" key="1">
    <citation type="journal article" date="2015" name="PLoS Genet.">
        <title>The dynamic genome and transcriptome of the human fungal pathogen Blastomyces and close relative Emmonsia.</title>
        <authorList>
            <person name="Munoz J.F."/>
            <person name="Gauthier G.M."/>
            <person name="Desjardins C.A."/>
            <person name="Gallo J.E."/>
            <person name="Holder J."/>
            <person name="Sullivan T.D."/>
            <person name="Marty A.J."/>
            <person name="Carmen J.C."/>
            <person name="Chen Z."/>
            <person name="Ding L."/>
            <person name="Gujja S."/>
            <person name="Magrini V."/>
            <person name="Misas E."/>
            <person name="Mitreva M."/>
            <person name="Priest M."/>
            <person name="Saif S."/>
            <person name="Whiston E.A."/>
            <person name="Young S."/>
            <person name="Zeng Q."/>
            <person name="Goldman W.E."/>
            <person name="Mardis E.R."/>
            <person name="Taylor J.W."/>
            <person name="McEwen J.G."/>
            <person name="Clay O.K."/>
            <person name="Klein B.S."/>
            <person name="Cuomo C.A."/>
        </authorList>
    </citation>
    <scope>NUCLEOTIDE SEQUENCE [LARGE SCALE GENOMIC DNA]</scope>
    <source>
        <strain evidence="7">UAMH 139</strain>
    </source>
</reference>
<evidence type="ECO:0000256" key="3">
    <source>
        <dbReference type="ARBA" id="ARBA00022989"/>
    </source>
</evidence>
<evidence type="ECO:0000256" key="5">
    <source>
        <dbReference type="SAM" id="Phobius"/>
    </source>
</evidence>
<dbReference type="STRING" id="2060906.A0A0H1B396"/>
<feature type="transmembrane region" description="Helical" evidence="5">
    <location>
        <begin position="152"/>
        <end position="169"/>
    </location>
</feature>
<dbReference type="OrthoDB" id="419711at2759"/>
<dbReference type="PANTHER" id="PTHR12242:SF1">
    <property type="entry name" value="MYND-TYPE DOMAIN-CONTAINING PROTEIN"/>
    <property type="match status" value="1"/>
</dbReference>
<organism evidence="6 7">
    <name type="scientific">Blastomyces silverae</name>
    <dbReference type="NCBI Taxonomy" id="2060906"/>
    <lineage>
        <taxon>Eukaryota</taxon>
        <taxon>Fungi</taxon>
        <taxon>Dikarya</taxon>
        <taxon>Ascomycota</taxon>
        <taxon>Pezizomycotina</taxon>
        <taxon>Eurotiomycetes</taxon>
        <taxon>Eurotiomycetidae</taxon>
        <taxon>Onygenales</taxon>
        <taxon>Ajellomycetaceae</taxon>
        <taxon>Blastomyces</taxon>
    </lineage>
</organism>
<keyword evidence="4 5" id="KW-0472">Membrane</keyword>
<feature type="transmembrane region" description="Helical" evidence="5">
    <location>
        <begin position="220"/>
        <end position="241"/>
    </location>
</feature>
<keyword evidence="7" id="KW-1185">Reference proteome</keyword>
<evidence type="ECO:0000256" key="4">
    <source>
        <dbReference type="ARBA" id="ARBA00023136"/>
    </source>
</evidence>
<proteinExistence type="predicted"/>
<name>A0A0H1B396_9EURO</name>
<feature type="transmembrane region" description="Helical" evidence="5">
    <location>
        <begin position="72"/>
        <end position="92"/>
    </location>
</feature>
<dbReference type="Pfam" id="PF04750">
    <property type="entry name" value="Far-17a_AIG1"/>
    <property type="match status" value="1"/>
</dbReference>
<comment type="caution">
    <text evidence="6">The sequence shown here is derived from an EMBL/GenBank/DDBJ whole genome shotgun (WGS) entry which is preliminary data.</text>
</comment>
<dbReference type="GO" id="GO:0016020">
    <property type="term" value="C:membrane"/>
    <property type="evidence" value="ECO:0007669"/>
    <property type="project" value="InterPro"/>
</dbReference>
<comment type="subcellular location">
    <subcellularLocation>
        <location evidence="1">Endomembrane system</location>
        <topology evidence="1">Multi-pass membrane protein</topology>
    </subcellularLocation>
</comment>
<evidence type="ECO:0000313" key="6">
    <source>
        <dbReference type="EMBL" id="KLJ05894.1"/>
    </source>
</evidence>
<dbReference type="GO" id="GO:0012505">
    <property type="term" value="C:endomembrane system"/>
    <property type="evidence" value="ECO:0007669"/>
    <property type="project" value="UniProtKB-SubCell"/>
</dbReference>
<feature type="transmembrane region" description="Helical" evidence="5">
    <location>
        <begin position="113"/>
        <end position="132"/>
    </location>
</feature>
<keyword evidence="3 5" id="KW-1133">Transmembrane helix</keyword>
<keyword evidence="2 5" id="KW-0812">Transmembrane</keyword>
<evidence type="ECO:0008006" key="8">
    <source>
        <dbReference type="Google" id="ProtNLM"/>
    </source>
</evidence>
<dbReference type="AlphaFoldDB" id="A0A0H1B396"/>
<evidence type="ECO:0000256" key="2">
    <source>
        <dbReference type="ARBA" id="ARBA00022692"/>
    </source>
</evidence>
<dbReference type="InterPro" id="IPR006838">
    <property type="entry name" value="ADTRP_AIG1"/>
</dbReference>
<sequence>MRSISALMGADPAHDSLHHFETSWLFRPVLFGILRLTIFFYCLLTIIITFALESARGNGLDNGRFFSYFTSLSFLGVLFYFLVAGIHTLLYARQGRSVLLDKWPRWLRALHSLFYTTIVCFPFVVMAIYWALLYKEGSVQPQFQVWGNISKHVLPAVFALFEIIFSTAPPPPLLHFPFLIIILLLYLGVAYITHAAQGFWVYPFLNPGPHGSRRGNVVKYLFIIVAALLVVFAVVWVVSWIRRRLVGLKTKWAKGAVEEWDVRGGSGRDGRDAEMGENAVEVYVDERK</sequence>
<dbReference type="Proteomes" id="UP000053573">
    <property type="component" value="Unassembled WGS sequence"/>
</dbReference>
<gene>
    <name evidence="6" type="ORF">EMPG_10676</name>
</gene>
<feature type="transmembrane region" description="Helical" evidence="5">
    <location>
        <begin position="176"/>
        <end position="200"/>
    </location>
</feature>
<evidence type="ECO:0000256" key="1">
    <source>
        <dbReference type="ARBA" id="ARBA00004127"/>
    </source>
</evidence>
<accession>A0A0H1B396</accession>
<feature type="transmembrane region" description="Helical" evidence="5">
    <location>
        <begin position="29"/>
        <end position="52"/>
    </location>
</feature>
<dbReference type="PANTHER" id="PTHR12242">
    <property type="entry name" value="OS02G0130600 PROTEIN-RELATED"/>
    <property type="match status" value="1"/>
</dbReference>
<dbReference type="EMBL" id="LDEV01003417">
    <property type="protein sequence ID" value="KLJ05894.1"/>
    <property type="molecule type" value="Genomic_DNA"/>
</dbReference>
<evidence type="ECO:0000313" key="7">
    <source>
        <dbReference type="Proteomes" id="UP000053573"/>
    </source>
</evidence>
<protein>
    <recommendedName>
        <fullName evidence="8">FAR-17a/AIG1-like protein</fullName>
    </recommendedName>
</protein>